<evidence type="ECO:0000313" key="1">
    <source>
        <dbReference type="EMBL" id="TXC67316.1"/>
    </source>
</evidence>
<dbReference type="EMBL" id="VOPW01000001">
    <property type="protein sequence ID" value="TXC67316.1"/>
    <property type="molecule type" value="Genomic_DNA"/>
</dbReference>
<dbReference type="AlphaFoldDB" id="A0A5C6U605"/>
<keyword evidence="2" id="KW-1185">Reference proteome</keyword>
<reference evidence="1 2" key="1">
    <citation type="submission" date="2019-08" db="EMBL/GenBank/DDBJ databases">
        <authorList>
            <person name="Khan S.A."/>
            <person name="Jeon C.O."/>
            <person name="Jeong S.E."/>
        </authorList>
    </citation>
    <scope>NUCLEOTIDE SEQUENCE [LARGE SCALE GENOMIC DNA]</scope>
    <source>
        <strain evidence="2">IMCC1728</strain>
    </source>
</reference>
<proteinExistence type="predicted"/>
<protein>
    <recommendedName>
        <fullName evidence="3">DUF4288 domain-containing protein</fullName>
    </recommendedName>
</protein>
<dbReference type="Proteomes" id="UP000321832">
    <property type="component" value="Unassembled WGS sequence"/>
</dbReference>
<organism evidence="1 2">
    <name type="scientific">Piscinibacter aquaticus</name>
    <dbReference type="NCBI Taxonomy" id="392597"/>
    <lineage>
        <taxon>Bacteria</taxon>
        <taxon>Pseudomonadati</taxon>
        <taxon>Pseudomonadota</taxon>
        <taxon>Betaproteobacteria</taxon>
        <taxon>Burkholderiales</taxon>
        <taxon>Sphaerotilaceae</taxon>
        <taxon>Piscinibacter</taxon>
    </lineage>
</organism>
<evidence type="ECO:0008006" key="3">
    <source>
        <dbReference type="Google" id="ProtNLM"/>
    </source>
</evidence>
<name>A0A5C6U605_9BURK</name>
<gene>
    <name evidence="1" type="ORF">FSC37_21340</name>
</gene>
<comment type="caution">
    <text evidence="1">The sequence shown here is derived from an EMBL/GenBank/DDBJ whole genome shotgun (WGS) entry which is preliminary data.</text>
</comment>
<accession>A0A5C6U605</accession>
<evidence type="ECO:0000313" key="2">
    <source>
        <dbReference type="Proteomes" id="UP000321832"/>
    </source>
</evidence>
<sequence length="63" mass="7239">MPWFVAKRAIVERGEAIDKFEYRVVSEADIESIGPEWDWASSACDSRDEAQALADDQFWDSLE</sequence>